<dbReference type="CDD" id="cd06171">
    <property type="entry name" value="Sigma70_r4"/>
    <property type="match status" value="1"/>
</dbReference>
<evidence type="ECO:0000313" key="7">
    <source>
        <dbReference type="EMBL" id="MTI25819.1"/>
    </source>
</evidence>
<dbReference type="InterPro" id="IPR013324">
    <property type="entry name" value="RNA_pol_sigma_r3/r4-like"/>
</dbReference>
<reference evidence="7 8" key="1">
    <citation type="submission" date="2019-02" db="EMBL/GenBank/DDBJ databases">
        <authorList>
            <person name="Goldberg S.R."/>
            <person name="Haltli B.A."/>
            <person name="Correa H."/>
            <person name="Russell K.G."/>
        </authorList>
    </citation>
    <scope>NUCLEOTIDE SEQUENCE [LARGE SCALE GENOMIC DNA]</scope>
    <source>
        <strain evidence="7 8">JCM 16186</strain>
    </source>
</reference>
<evidence type="ECO:0000256" key="4">
    <source>
        <dbReference type="ARBA" id="ARBA00023163"/>
    </source>
</evidence>
<dbReference type="Gene3D" id="1.10.10.10">
    <property type="entry name" value="Winged helix-like DNA-binding domain superfamily/Winged helix DNA-binding domain"/>
    <property type="match status" value="1"/>
</dbReference>
<comment type="caution">
    <text evidence="7">The sequence shown here is derived from an EMBL/GenBank/DDBJ whole genome shotgun (WGS) entry which is preliminary data.</text>
</comment>
<dbReference type="InterPro" id="IPR036388">
    <property type="entry name" value="WH-like_DNA-bd_sf"/>
</dbReference>
<dbReference type="RefSeq" id="WP_155172319.1">
    <property type="nucleotide sequence ID" value="NZ_SMLW01000543.1"/>
</dbReference>
<feature type="domain" description="RNA polymerase sigma factor 70 region 4 type 2" evidence="6">
    <location>
        <begin position="128"/>
        <end position="178"/>
    </location>
</feature>
<evidence type="ECO:0000259" key="5">
    <source>
        <dbReference type="Pfam" id="PF04542"/>
    </source>
</evidence>
<evidence type="ECO:0000256" key="1">
    <source>
        <dbReference type="ARBA" id="ARBA00010641"/>
    </source>
</evidence>
<protein>
    <submittedName>
        <fullName evidence="7">Sigma-70 family RNA polymerase sigma factor</fullName>
    </submittedName>
</protein>
<dbReference type="SUPFAM" id="SSF88946">
    <property type="entry name" value="Sigma2 domain of RNA polymerase sigma factors"/>
    <property type="match status" value="1"/>
</dbReference>
<dbReference type="NCBIfam" id="TIGR02937">
    <property type="entry name" value="sigma70-ECF"/>
    <property type="match status" value="1"/>
</dbReference>
<dbReference type="InterPro" id="IPR039425">
    <property type="entry name" value="RNA_pol_sigma-70-like"/>
</dbReference>
<keyword evidence="3" id="KW-0731">Sigma factor</keyword>
<dbReference type="InterPro" id="IPR013325">
    <property type="entry name" value="RNA_pol_sigma_r2"/>
</dbReference>
<proteinExistence type="inferred from homology"/>
<name>A0ABW9RRB0_9BACT</name>
<accession>A0ABW9RRB0</accession>
<evidence type="ECO:0000259" key="6">
    <source>
        <dbReference type="Pfam" id="PF08281"/>
    </source>
</evidence>
<keyword evidence="2" id="KW-0805">Transcription regulation</keyword>
<dbReference type="SUPFAM" id="SSF88659">
    <property type="entry name" value="Sigma3 and sigma4 domains of RNA polymerase sigma factors"/>
    <property type="match status" value="1"/>
</dbReference>
<gene>
    <name evidence="7" type="ORF">E1163_12765</name>
</gene>
<dbReference type="EMBL" id="SMLW01000543">
    <property type="protein sequence ID" value="MTI25819.1"/>
    <property type="molecule type" value="Genomic_DNA"/>
</dbReference>
<dbReference type="Pfam" id="PF04542">
    <property type="entry name" value="Sigma70_r2"/>
    <property type="match status" value="1"/>
</dbReference>
<keyword evidence="8" id="KW-1185">Reference proteome</keyword>
<dbReference type="InterPro" id="IPR007627">
    <property type="entry name" value="RNA_pol_sigma70_r2"/>
</dbReference>
<dbReference type="Pfam" id="PF08281">
    <property type="entry name" value="Sigma70_r4_2"/>
    <property type="match status" value="1"/>
</dbReference>
<evidence type="ECO:0000313" key="8">
    <source>
        <dbReference type="Proteomes" id="UP000798808"/>
    </source>
</evidence>
<dbReference type="Gene3D" id="1.10.1740.10">
    <property type="match status" value="1"/>
</dbReference>
<comment type="similarity">
    <text evidence="1">Belongs to the sigma-70 factor family. ECF subfamily.</text>
</comment>
<organism evidence="7 8">
    <name type="scientific">Fulvivirga kasyanovii</name>
    <dbReference type="NCBI Taxonomy" id="396812"/>
    <lineage>
        <taxon>Bacteria</taxon>
        <taxon>Pseudomonadati</taxon>
        <taxon>Bacteroidota</taxon>
        <taxon>Cytophagia</taxon>
        <taxon>Cytophagales</taxon>
        <taxon>Fulvivirgaceae</taxon>
        <taxon>Fulvivirga</taxon>
    </lineage>
</organism>
<dbReference type="PANTHER" id="PTHR43133:SF51">
    <property type="entry name" value="RNA POLYMERASE SIGMA FACTOR"/>
    <property type="match status" value="1"/>
</dbReference>
<dbReference type="Proteomes" id="UP000798808">
    <property type="component" value="Unassembled WGS sequence"/>
</dbReference>
<evidence type="ECO:0000256" key="3">
    <source>
        <dbReference type="ARBA" id="ARBA00023082"/>
    </source>
</evidence>
<dbReference type="InterPro" id="IPR013249">
    <property type="entry name" value="RNA_pol_sigma70_r4_t2"/>
</dbReference>
<dbReference type="InterPro" id="IPR014284">
    <property type="entry name" value="RNA_pol_sigma-70_dom"/>
</dbReference>
<feature type="non-terminal residue" evidence="7">
    <location>
        <position position="1"/>
    </location>
</feature>
<keyword evidence="4" id="KW-0804">Transcription</keyword>
<sequence>DRKLVKEVLEGNSTAFKTIITNTQGLVIQIIYKMIKTQEDREDLAQEVYLKVFDKLASFKFNSKLSTWVGTITYNTCLKFLEKKKIPILDVTNKEGAESWDMLESKALGSDYSPIESYIFKKESGQVLASEIEKLPPLYKTIITLYHNEEMSYREIGEITNLPEGTLKNYLYRARKQLRESLLLNYNIEDL</sequence>
<feature type="domain" description="RNA polymerase sigma-70 region 2" evidence="5">
    <location>
        <begin position="21"/>
        <end position="85"/>
    </location>
</feature>
<evidence type="ECO:0000256" key="2">
    <source>
        <dbReference type="ARBA" id="ARBA00023015"/>
    </source>
</evidence>
<dbReference type="PANTHER" id="PTHR43133">
    <property type="entry name" value="RNA POLYMERASE ECF-TYPE SIGMA FACTO"/>
    <property type="match status" value="1"/>
</dbReference>